<proteinExistence type="predicted"/>
<name>A0A553SUN5_NIACI</name>
<accession>A0A553SUN5</accession>
<protein>
    <submittedName>
        <fullName evidence="2">AAA family ATPase</fullName>
    </submittedName>
</protein>
<dbReference type="REBASE" id="627505">
    <property type="entry name" value="Nci343McrBCP"/>
</dbReference>
<dbReference type="SMART" id="SM00382">
    <property type="entry name" value="AAA"/>
    <property type="match status" value="1"/>
</dbReference>
<dbReference type="GO" id="GO:0016887">
    <property type="term" value="F:ATP hydrolysis activity"/>
    <property type="evidence" value="ECO:0007669"/>
    <property type="project" value="InterPro"/>
</dbReference>
<evidence type="ECO:0000313" key="2">
    <source>
        <dbReference type="EMBL" id="TRZ40703.1"/>
    </source>
</evidence>
<dbReference type="EMBL" id="RIBP01000001">
    <property type="protein sequence ID" value="TRZ40703.1"/>
    <property type="molecule type" value="Genomic_DNA"/>
</dbReference>
<dbReference type="Proteomes" id="UP000319837">
    <property type="component" value="Unassembled WGS sequence"/>
</dbReference>
<feature type="domain" description="AAA+ ATPase" evidence="1">
    <location>
        <begin position="244"/>
        <end position="452"/>
    </location>
</feature>
<dbReference type="InterPro" id="IPR011704">
    <property type="entry name" value="ATPase_dyneun-rel_AAA"/>
</dbReference>
<gene>
    <name evidence="2" type="ORF">CEQ21_03725</name>
</gene>
<dbReference type="InterPro" id="IPR052934">
    <property type="entry name" value="Methyl-DNA_Rec/Restrict_Enz"/>
</dbReference>
<evidence type="ECO:0000313" key="3">
    <source>
        <dbReference type="Proteomes" id="UP000319837"/>
    </source>
</evidence>
<dbReference type="Gene3D" id="3.40.50.300">
    <property type="entry name" value="P-loop containing nucleotide triphosphate hydrolases"/>
    <property type="match status" value="1"/>
</dbReference>
<dbReference type="AlphaFoldDB" id="A0A553SUN5"/>
<reference evidence="3" key="1">
    <citation type="submission" date="2018-10" db="EMBL/GenBank/DDBJ databases">
        <title>FDA dAtabase for Regulatory Grade micrObial Sequences (FDA-ARGOS): Supporting development and validation of Infectious Disease Dx tests.</title>
        <authorList>
            <person name="Minogue T."/>
            <person name="Wolcott M."/>
            <person name="Wasieloski L."/>
            <person name="Aguilar W."/>
            <person name="Moore D."/>
            <person name="Tallon L."/>
            <person name="Sadzewicz L."/>
            <person name="Sengamalay N."/>
            <person name="Ott S."/>
            <person name="Godinez A."/>
            <person name="Nagaraj S."/>
            <person name="Vavikolanu K."/>
            <person name="Vyas G."/>
            <person name="Nadendla S."/>
            <person name="George J."/>
            <person name="Sichtig H."/>
        </authorList>
    </citation>
    <scope>NUCLEOTIDE SEQUENCE [LARGE SCALE GENOMIC DNA]</scope>
    <source>
        <strain evidence="3">FDAARGOS_343</strain>
    </source>
</reference>
<comment type="caution">
    <text evidence="2">The sequence shown here is derived from an EMBL/GenBank/DDBJ whole genome shotgun (WGS) entry which is preliminary data.</text>
</comment>
<dbReference type="Pfam" id="PF07728">
    <property type="entry name" value="AAA_5"/>
    <property type="match status" value="1"/>
</dbReference>
<evidence type="ECO:0000259" key="1">
    <source>
        <dbReference type="SMART" id="SM00382"/>
    </source>
</evidence>
<dbReference type="PANTHER" id="PTHR37291">
    <property type="entry name" value="5-METHYLCYTOSINE-SPECIFIC RESTRICTION ENZYME B"/>
    <property type="match status" value="1"/>
</dbReference>
<dbReference type="PANTHER" id="PTHR37291:SF1">
    <property type="entry name" value="TYPE IV METHYL-DIRECTED RESTRICTION ENZYME ECOKMCRB SUBUNIT"/>
    <property type="match status" value="1"/>
</dbReference>
<dbReference type="InterPro" id="IPR027417">
    <property type="entry name" value="P-loop_NTPase"/>
</dbReference>
<dbReference type="GO" id="GO:0005524">
    <property type="term" value="F:ATP binding"/>
    <property type="evidence" value="ECO:0007669"/>
    <property type="project" value="InterPro"/>
</dbReference>
<sequence>MNNIECISILDYLEAYGGQAYESPERVDESKRQHYLDIKAAGSSAVKELDKMAELCAGRFGLIKSRPSKWLTGGNNKVRNYLWMQLKLASYESSPTSLSLFAEIVNGQVRFKFSVELNETKITKEDYHNHHRFLNRDKSTATDKLIYILGGNQKEDEMRDLSDSTLEARQRVEDGKYKKIQLARLITKYDIESIYHDNAGIINGMFKSIDALMPFYKLSVGENNAGPLESFSDNYGDNKSMKYTNKNMILYGPPGTGKTYNTVTYAVSIIENQSLENIQDEDYASVFERYNRYKDQGRIAFTTFHQSYGYEEFIEGIKPVISKQVEDEKTDIQYEYASGIFKRFCEKANNTINQSEKNGQNNNKPYVFIIDEINRGNISKIFGELITLIEPTKRLGEEEATTVILPYTGDEFGVPNNIYILGTMNTADSSIALMDTALRRRFQFIEMMPDENVLTKLNIQEIEGINIQKMLKTINERIEYLYDREHTIGHAYFTSLANDPTIDKLAEIFLNAIIPLLQEYFYEDYSKIQLVLGDNAKVDASIKFILDTDIKVREVFKGNPDIDLPEKKYSIQTDAFYKDESYKLIY</sequence>
<dbReference type="SUPFAM" id="SSF52540">
    <property type="entry name" value="P-loop containing nucleoside triphosphate hydrolases"/>
    <property type="match status" value="1"/>
</dbReference>
<dbReference type="InterPro" id="IPR003593">
    <property type="entry name" value="AAA+_ATPase"/>
</dbReference>
<organism evidence="2 3">
    <name type="scientific">Niallia circulans</name>
    <name type="common">Bacillus circulans</name>
    <dbReference type="NCBI Taxonomy" id="1397"/>
    <lineage>
        <taxon>Bacteria</taxon>
        <taxon>Bacillati</taxon>
        <taxon>Bacillota</taxon>
        <taxon>Bacilli</taxon>
        <taxon>Bacillales</taxon>
        <taxon>Bacillaceae</taxon>
        <taxon>Niallia</taxon>
    </lineage>
</organism>